<dbReference type="PANTHER" id="PTHR10337">
    <property type="entry name" value="SHC TRANSFORMING PROTEIN"/>
    <property type="match status" value="1"/>
</dbReference>
<feature type="coiled-coil region" evidence="1">
    <location>
        <begin position="740"/>
        <end position="810"/>
    </location>
</feature>
<evidence type="ECO:0000256" key="1">
    <source>
        <dbReference type="SAM" id="Coils"/>
    </source>
</evidence>
<protein>
    <submittedName>
        <fullName evidence="5 6">Centrosomal protein of 152 kDa</fullName>
    </submittedName>
</protein>
<dbReference type="KEGG" id="gsh:117348270"/>
<dbReference type="Pfam" id="PF25770">
    <property type="entry name" value="CC_CEP63-bind_CEP152"/>
    <property type="match status" value="1"/>
</dbReference>
<proteinExistence type="predicted"/>
<name>A0A6P8P583_GEOSA</name>
<feature type="coiled-coil region" evidence="1">
    <location>
        <begin position="592"/>
        <end position="715"/>
    </location>
</feature>
<dbReference type="CTD" id="22995"/>
<evidence type="ECO:0000256" key="2">
    <source>
        <dbReference type="SAM" id="MobiDB-lite"/>
    </source>
</evidence>
<keyword evidence="1" id="KW-0175">Coiled coil</keyword>
<sequence>MSLDFDSGALQTQHAEEEEEYDKEDYAREQELQQLLTDLPHDMLDDSRDLSSPEPDYSDCSGNGIQAQAHEPWEQETRWSDDPVIANPQRGYDDEYTRNQYNEQYVYENLGPGGDNLRHQQNGDNHANGWSGHPSDNEDGSIYDVEYIYPCRRMKEGSEGQGYSVAAHYQQNNIYHLPEDFQPYKTNHKQDVNSKQGEKSAFPDTQREHYQRFVPEMASSQPSEPYQVKYNPYQPTIKNKGTVTQETRRDERFEELQKEFLDTGESSADNMQFVQLQVLYKARGRQLEEFHEKLEQSGREIRYLNHQLAMVRDEKDGLVLSLQESQNLIQNGQERETQLEGQIKALDTTVQTSTANEEQTLKKLKVAEVAMEGMQQQLQELRRSDSLQRAREQHEAVVTKLQQKNEEQVRALQQKLDAANSALLDQKELCCHLEELVKQLERKQNEIKLEKTDIINRLTNSLEETQKQCANLLQTGSIQEITQLRIQLQQAQTSKMINDDMNKALQSELTELKEEITLYESAAKLGVFLKEEGGETEIDMSESYVDLGIKKVNWKKSRLCSSLSKRDPNKDLTKDELILEMKTEFERALSSNKMKRHQISQLHKDLKEYRAKAEEFKKQLDKTTRDYEIRCHVTENKMDPLWPRSSMPGDALQEEMENLKKENQSLQLEIEKHLSCIQELRASEEKLKGKNQELCNEMRQMIQDFDQDKQEAIERCERTYEQHHDDVKSHFMEELSVKYMAEKKQLSQICEEKVAQLKAELAALRQELSAVQECYIAVCREKNILQDTLRSSIEQELKAKEEQVTEQTIQKIEKDWQDRLDKMAEETKKAIVKLEDCEVQTDQMGSTVQMLSEGNAEEMEKLKLKLQDALQEKEKAVREALVGSEAEHHENITIQVEMAVKKARARWLEELTSLAEYKAHLKSEQENWEKEHKLNIVKQIAAAEEKWKQVLESSEKVMATLKQRELQEEILTLKKDLEFKNEELPAIIKVELATARVQWSKEKQEEICRIQEQNEKDYHAFLDDHRAKITEVLASAKDNFERQKTELLTWKENEIKERLEQNQKEWMVQEAKKLQNEREQQQNEIFAELEYILKEIHEELDKGTFNLGTSVLKLPNTACKLSIQYREKLRICLQKAIRDMVCKLLDRAKQEWKKQNNEDMIGRMKNDDICPEQNWNGANGELERLHLKGQQKENTLRTSDNDQNCTAINLQPKEYSCCKHYVQQLEESKNEVHELKRRLEKACRHLQMTVKEHKARGEQIKETETVVNSLKRQNNEMKKILEEMKKPCSKTAPSVQSNEASENFCSFCKGKGLEEMRSLYIRAVDKIREDMIRYIRESKERAAEVLKTEVLRERQETARKMRKYYLVCLQHLLKDDGSLDGAEKRIMNAASKLVTMAKVLESPICYKSQGKNKATEQPPVLESEKRNVLQTCANHIDSRSKDKYVGTNVSAQKHIPCNLSQKLNEAVCTDVKHVSCEHVNKNSSGKCTNFQEDMIPGISHNGETREKRTVGEVKTTQKCQINIDAGSLHPTLLPDRTQELSKPMHAFKYVDKPLETELVHAALRSDSGQNCNQSKRFQRVTCERGFSFDVPEMPVRDGAVLPDTVQSENWARSANIQAQSSLPLGLFSATSVYSDVRESVDACGEGFVVQNDPLHFEKRKINHSNKEHLGKIAGLIPSQNTVDVIPEVTKSHAIQYPDADKVCKQHLRKLGLDVKSIHQDSGIDSPYANFP</sequence>
<dbReference type="RefSeq" id="XP_033776070.1">
    <property type="nucleotide sequence ID" value="XM_033920179.1"/>
</dbReference>
<evidence type="ECO:0000313" key="5">
    <source>
        <dbReference type="RefSeq" id="XP_033776068.1"/>
    </source>
</evidence>
<feature type="coiled-coil region" evidence="1">
    <location>
        <begin position="852"/>
        <end position="879"/>
    </location>
</feature>
<feature type="compositionally biased region" description="Polar residues" evidence="2">
    <location>
        <begin position="233"/>
        <end position="245"/>
    </location>
</feature>
<keyword evidence="4" id="KW-1185">Reference proteome</keyword>
<gene>
    <name evidence="5 6" type="primary">CEP152</name>
</gene>
<accession>A0A6P8P583</accession>
<feature type="region of interest" description="Disordered" evidence="2">
    <location>
        <begin position="111"/>
        <end position="141"/>
    </location>
</feature>
<feature type="coiled-coil region" evidence="1">
    <location>
        <begin position="322"/>
        <end position="475"/>
    </location>
</feature>
<dbReference type="InterPro" id="IPR057664">
    <property type="entry name" value="CEP152_PLK4_bind"/>
</dbReference>
<evidence type="ECO:0000313" key="6">
    <source>
        <dbReference type="RefSeq" id="XP_033776070.1"/>
    </source>
</evidence>
<dbReference type="GeneID" id="117348270"/>
<feature type="compositionally biased region" description="Basic and acidic residues" evidence="2">
    <location>
        <begin position="71"/>
        <end position="81"/>
    </location>
</feature>
<organism evidence="4 6">
    <name type="scientific">Geotrypetes seraphini</name>
    <name type="common">Gaboon caecilian</name>
    <name type="synonym">Caecilia seraphini</name>
    <dbReference type="NCBI Taxonomy" id="260995"/>
    <lineage>
        <taxon>Eukaryota</taxon>
        <taxon>Metazoa</taxon>
        <taxon>Chordata</taxon>
        <taxon>Craniata</taxon>
        <taxon>Vertebrata</taxon>
        <taxon>Euteleostomi</taxon>
        <taxon>Amphibia</taxon>
        <taxon>Gymnophiona</taxon>
        <taxon>Geotrypetes</taxon>
    </lineage>
</organism>
<dbReference type="InterPro" id="IPR057659">
    <property type="entry name" value="CEP152_CC"/>
</dbReference>
<feature type="region of interest" description="Disordered" evidence="2">
    <location>
        <begin position="1"/>
        <end position="94"/>
    </location>
</feature>
<dbReference type="RefSeq" id="XP_033776068.1">
    <property type="nucleotide sequence ID" value="XM_033920177.1"/>
</dbReference>
<dbReference type="GO" id="GO:0007099">
    <property type="term" value="P:centriole replication"/>
    <property type="evidence" value="ECO:0007669"/>
    <property type="project" value="TreeGrafter"/>
</dbReference>
<dbReference type="PANTHER" id="PTHR10337:SF6">
    <property type="entry name" value="CENTROSOMAL PROTEIN OF 152 KDA"/>
    <property type="match status" value="1"/>
</dbReference>
<dbReference type="GO" id="GO:0005813">
    <property type="term" value="C:centrosome"/>
    <property type="evidence" value="ECO:0007669"/>
    <property type="project" value="TreeGrafter"/>
</dbReference>
<evidence type="ECO:0000313" key="4">
    <source>
        <dbReference type="Proteomes" id="UP000515159"/>
    </source>
</evidence>
<feature type="domain" description="CEP152 CEP63 binding coiled coil" evidence="3">
    <location>
        <begin position="1313"/>
        <end position="1363"/>
    </location>
</feature>
<feature type="coiled-coil region" evidence="1">
    <location>
        <begin position="1218"/>
        <end position="1280"/>
    </location>
</feature>
<dbReference type="InterPro" id="IPR051235">
    <property type="entry name" value="CEP152/SHC-Transforming"/>
</dbReference>
<feature type="region of interest" description="Disordered" evidence="2">
    <location>
        <begin position="217"/>
        <end position="248"/>
    </location>
</feature>
<reference evidence="5 6" key="1">
    <citation type="submission" date="2025-04" db="UniProtKB">
        <authorList>
            <consortium name="RefSeq"/>
        </authorList>
    </citation>
    <scope>IDENTIFICATION</scope>
</reference>
<dbReference type="OrthoDB" id="10064205at2759"/>
<feature type="compositionally biased region" description="Basic and acidic residues" evidence="2">
    <location>
        <begin position="39"/>
        <end position="51"/>
    </location>
</feature>
<dbReference type="Pfam" id="PF25769">
    <property type="entry name" value="PLK4_bind_CEP152"/>
    <property type="match status" value="1"/>
</dbReference>
<evidence type="ECO:0000259" key="3">
    <source>
        <dbReference type="Pfam" id="PF25770"/>
    </source>
</evidence>
<feature type="coiled-coil region" evidence="1">
    <location>
        <begin position="1033"/>
        <end position="1084"/>
    </location>
</feature>
<dbReference type="Proteomes" id="UP000515159">
    <property type="component" value="Chromosome 14"/>
</dbReference>